<reference evidence="2 3" key="1">
    <citation type="submission" date="2019-07" db="EMBL/GenBank/DDBJ databases">
        <authorList>
            <person name="Jastrzebski P J."/>
            <person name="Paukszto L."/>
            <person name="Jastrzebski P J."/>
        </authorList>
    </citation>
    <scope>NUCLEOTIDE SEQUENCE [LARGE SCALE GENOMIC DNA]</scope>
    <source>
        <strain evidence="2 3">WMS-il1</strain>
    </source>
</reference>
<accession>A0A564YMQ5</accession>
<sequence length="206" mass="24229">RKEFNNSRSSFPNQNEDSVPIFSKGAKNNEYQNNTLMFYRKQLIRERNALLRKQEIEKQKQAQKEECCRISERRARSASQMRQRKACSETHVPFSAGRPCVRNTVSTSFMDSANLSSQFDGGIRHRAQIERAKQMEEEKRIVAMETASRHEDQAKRIAEEKELHILETRRLAHEAARLREEIRRTYQLDSFEKVVKETEIRNSIGL</sequence>
<feature type="compositionally biased region" description="Polar residues" evidence="1">
    <location>
        <begin position="1"/>
        <end position="17"/>
    </location>
</feature>
<gene>
    <name evidence="2" type="ORF">WMSIL1_LOCUS7898</name>
</gene>
<organism evidence="2 3">
    <name type="scientific">Hymenolepis diminuta</name>
    <name type="common">Rat tapeworm</name>
    <dbReference type="NCBI Taxonomy" id="6216"/>
    <lineage>
        <taxon>Eukaryota</taxon>
        <taxon>Metazoa</taxon>
        <taxon>Spiralia</taxon>
        <taxon>Lophotrochozoa</taxon>
        <taxon>Platyhelminthes</taxon>
        <taxon>Cestoda</taxon>
        <taxon>Eucestoda</taxon>
        <taxon>Cyclophyllidea</taxon>
        <taxon>Hymenolepididae</taxon>
        <taxon>Hymenolepis</taxon>
    </lineage>
</organism>
<keyword evidence="3" id="KW-1185">Reference proteome</keyword>
<dbReference type="AlphaFoldDB" id="A0A564YMQ5"/>
<evidence type="ECO:0000313" key="2">
    <source>
        <dbReference type="EMBL" id="VUZ48561.1"/>
    </source>
</evidence>
<proteinExistence type="predicted"/>
<name>A0A564YMQ5_HYMDI</name>
<protein>
    <submittedName>
        <fullName evidence="2">Uncharacterized protein</fullName>
    </submittedName>
</protein>
<feature type="region of interest" description="Disordered" evidence="1">
    <location>
        <begin position="1"/>
        <end position="26"/>
    </location>
</feature>
<dbReference type="EMBL" id="CABIJS010000299">
    <property type="protein sequence ID" value="VUZ48561.1"/>
    <property type="molecule type" value="Genomic_DNA"/>
</dbReference>
<evidence type="ECO:0000313" key="3">
    <source>
        <dbReference type="Proteomes" id="UP000321570"/>
    </source>
</evidence>
<dbReference type="Proteomes" id="UP000321570">
    <property type="component" value="Unassembled WGS sequence"/>
</dbReference>
<feature type="non-terminal residue" evidence="2">
    <location>
        <position position="1"/>
    </location>
</feature>
<evidence type="ECO:0000256" key="1">
    <source>
        <dbReference type="SAM" id="MobiDB-lite"/>
    </source>
</evidence>